<evidence type="ECO:0000256" key="2">
    <source>
        <dbReference type="SAM" id="Phobius"/>
    </source>
</evidence>
<evidence type="ECO:0000313" key="4">
    <source>
        <dbReference type="EMBL" id="SFD95557.1"/>
    </source>
</evidence>
<feature type="transmembrane region" description="Helical" evidence="2">
    <location>
        <begin position="80"/>
        <end position="100"/>
    </location>
</feature>
<feature type="region of interest" description="Disordered" evidence="1">
    <location>
        <begin position="19"/>
        <end position="46"/>
    </location>
</feature>
<feature type="transmembrane region" description="Helical" evidence="2">
    <location>
        <begin position="121"/>
        <end position="142"/>
    </location>
</feature>
<protein>
    <submittedName>
        <fullName evidence="4">Uncharacterized protein</fullName>
    </submittedName>
</protein>
<evidence type="ECO:0000256" key="1">
    <source>
        <dbReference type="SAM" id="MobiDB-lite"/>
    </source>
</evidence>
<keyword evidence="2" id="KW-0472">Membrane</keyword>
<dbReference type="AlphaFoldDB" id="A0A1I1WK69"/>
<feature type="chain" id="PRO_5011710015" evidence="3">
    <location>
        <begin position="21"/>
        <end position="169"/>
    </location>
</feature>
<sequence length="169" mass="17688">MRASLALAAGVAFSLAPAGAAARTAPPEEREMVRPDHEGEPSPPMVPPPLVAITPPDLVPPVIPEKQWQAQRRKLKIQAAVSWTVAIVGLVGTAVPLVMLGTCGDAHQGSYVRDCPNRRGALIAAPIFTAVAVAGLVPAAIFTDRLLHQRLPERAPQVGVGPGGLLLRF</sequence>
<keyword evidence="3" id="KW-0732">Signal</keyword>
<dbReference type="EMBL" id="FOMX01000006">
    <property type="protein sequence ID" value="SFD95557.1"/>
    <property type="molecule type" value="Genomic_DNA"/>
</dbReference>
<feature type="signal peptide" evidence="3">
    <location>
        <begin position="1"/>
        <end position="20"/>
    </location>
</feature>
<proteinExistence type="predicted"/>
<dbReference type="RefSeq" id="WP_096326192.1">
    <property type="nucleotide sequence ID" value="NZ_FOMX01000006.1"/>
</dbReference>
<keyword evidence="2" id="KW-0812">Transmembrane</keyword>
<gene>
    <name evidence="4" type="ORF">SAMN02745121_02445</name>
</gene>
<dbReference type="STRING" id="54.SAMN02745121_02445"/>
<feature type="compositionally biased region" description="Basic and acidic residues" evidence="1">
    <location>
        <begin position="26"/>
        <end position="40"/>
    </location>
</feature>
<organism evidence="4 5">
    <name type="scientific">Nannocystis exedens</name>
    <dbReference type="NCBI Taxonomy" id="54"/>
    <lineage>
        <taxon>Bacteria</taxon>
        <taxon>Pseudomonadati</taxon>
        <taxon>Myxococcota</taxon>
        <taxon>Polyangia</taxon>
        <taxon>Nannocystales</taxon>
        <taxon>Nannocystaceae</taxon>
        <taxon>Nannocystis</taxon>
    </lineage>
</organism>
<evidence type="ECO:0000313" key="5">
    <source>
        <dbReference type="Proteomes" id="UP000199400"/>
    </source>
</evidence>
<evidence type="ECO:0000256" key="3">
    <source>
        <dbReference type="SAM" id="SignalP"/>
    </source>
</evidence>
<dbReference type="Proteomes" id="UP000199400">
    <property type="component" value="Unassembled WGS sequence"/>
</dbReference>
<keyword evidence="5" id="KW-1185">Reference proteome</keyword>
<keyword evidence="2" id="KW-1133">Transmembrane helix</keyword>
<reference evidence="5" key="1">
    <citation type="submission" date="2016-10" db="EMBL/GenBank/DDBJ databases">
        <authorList>
            <person name="Varghese N."/>
            <person name="Submissions S."/>
        </authorList>
    </citation>
    <scope>NUCLEOTIDE SEQUENCE [LARGE SCALE GENOMIC DNA]</scope>
    <source>
        <strain evidence="5">ATCC 25963</strain>
    </source>
</reference>
<name>A0A1I1WK69_9BACT</name>
<accession>A0A1I1WK69</accession>